<sequence length="162" mass="17772">MEGTTSVKLALACVQEPAGCETRSDVQPWRISEMIPSIPAGRRQQSVLDQSQHVSDTPLGRESRGQSTCTLPRQVQLECLHSNLRSPLPIPVRYKAVYQLDEELDHDQPGSLILRRHRGRGQGPGSLCGGLRNRGIGGTQRPVSTTQVFKLLLLAANLDLSQ</sequence>
<dbReference type="AlphaFoldDB" id="A0A4Z2EQ37"/>
<dbReference type="Proteomes" id="UP000314294">
    <property type="component" value="Unassembled WGS sequence"/>
</dbReference>
<name>A0A4Z2EQ37_9TELE</name>
<feature type="region of interest" description="Disordered" evidence="1">
    <location>
        <begin position="40"/>
        <end position="68"/>
    </location>
</feature>
<gene>
    <name evidence="2" type="ORF">EYF80_058911</name>
</gene>
<feature type="compositionally biased region" description="Polar residues" evidence="1">
    <location>
        <begin position="43"/>
        <end position="55"/>
    </location>
</feature>
<protein>
    <submittedName>
        <fullName evidence="2">Uncharacterized protein</fullName>
    </submittedName>
</protein>
<organism evidence="2 3">
    <name type="scientific">Liparis tanakae</name>
    <name type="common">Tanaka's snailfish</name>
    <dbReference type="NCBI Taxonomy" id="230148"/>
    <lineage>
        <taxon>Eukaryota</taxon>
        <taxon>Metazoa</taxon>
        <taxon>Chordata</taxon>
        <taxon>Craniata</taxon>
        <taxon>Vertebrata</taxon>
        <taxon>Euteleostomi</taxon>
        <taxon>Actinopterygii</taxon>
        <taxon>Neopterygii</taxon>
        <taxon>Teleostei</taxon>
        <taxon>Neoteleostei</taxon>
        <taxon>Acanthomorphata</taxon>
        <taxon>Eupercaria</taxon>
        <taxon>Perciformes</taxon>
        <taxon>Cottioidei</taxon>
        <taxon>Cottales</taxon>
        <taxon>Liparidae</taxon>
        <taxon>Liparis</taxon>
    </lineage>
</organism>
<reference evidence="2 3" key="1">
    <citation type="submission" date="2019-03" db="EMBL/GenBank/DDBJ databases">
        <title>First draft genome of Liparis tanakae, snailfish: a comprehensive survey of snailfish specific genes.</title>
        <authorList>
            <person name="Kim W."/>
            <person name="Song I."/>
            <person name="Jeong J.-H."/>
            <person name="Kim D."/>
            <person name="Kim S."/>
            <person name="Ryu S."/>
            <person name="Song J.Y."/>
            <person name="Lee S.K."/>
        </authorList>
    </citation>
    <scope>NUCLEOTIDE SEQUENCE [LARGE SCALE GENOMIC DNA]</scope>
    <source>
        <tissue evidence="2">Muscle</tissue>
    </source>
</reference>
<accession>A0A4Z2EQ37</accession>
<evidence type="ECO:0000313" key="3">
    <source>
        <dbReference type="Proteomes" id="UP000314294"/>
    </source>
</evidence>
<evidence type="ECO:0000313" key="2">
    <source>
        <dbReference type="EMBL" id="TNN30938.1"/>
    </source>
</evidence>
<proteinExistence type="predicted"/>
<evidence type="ECO:0000256" key="1">
    <source>
        <dbReference type="SAM" id="MobiDB-lite"/>
    </source>
</evidence>
<dbReference type="EMBL" id="SRLO01003976">
    <property type="protein sequence ID" value="TNN30938.1"/>
    <property type="molecule type" value="Genomic_DNA"/>
</dbReference>
<comment type="caution">
    <text evidence="2">The sequence shown here is derived from an EMBL/GenBank/DDBJ whole genome shotgun (WGS) entry which is preliminary data.</text>
</comment>
<keyword evidence="3" id="KW-1185">Reference proteome</keyword>